<organism evidence="2 3">
    <name type="scientific">Dehalogenimonas formicexedens</name>
    <dbReference type="NCBI Taxonomy" id="1839801"/>
    <lineage>
        <taxon>Bacteria</taxon>
        <taxon>Bacillati</taxon>
        <taxon>Chloroflexota</taxon>
        <taxon>Dehalococcoidia</taxon>
        <taxon>Dehalococcoidales</taxon>
        <taxon>Dehalococcoidaceae</taxon>
        <taxon>Dehalogenimonas</taxon>
    </lineage>
</organism>
<dbReference type="KEGG" id="dfo:Dform_01560"/>
<evidence type="ECO:0000256" key="1">
    <source>
        <dbReference type="SAM" id="MobiDB-lite"/>
    </source>
</evidence>
<evidence type="ECO:0000313" key="2">
    <source>
        <dbReference type="EMBL" id="APV44881.1"/>
    </source>
</evidence>
<accession>A0A1P8F8S8</accession>
<proteinExistence type="predicted"/>
<sequence>MVPEPEMFTGKMPELPEPEMFTGKMPELPEPRNSQARMPVVPESQIPTGRNACGTGGLNTEGTGVCSGKDA</sequence>
<gene>
    <name evidence="2" type="ORF">Dform_01560</name>
</gene>
<evidence type="ECO:0000313" key="3">
    <source>
        <dbReference type="Proteomes" id="UP000185934"/>
    </source>
</evidence>
<dbReference type="STRING" id="1839801.Dform_01560"/>
<protein>
    <submittedName>
        <fullName evidence="2">Uncharacterized protein</fullName>
    </submittedName>
</protein>
<name>A0A1P8F8S8_9CHLR</name>
<dbReference type="Proteomes" id="UP000185934">
    <property type="component" value="Chromosome"/>
</dbReference>
<keyword evidence="3" id="KW-1185">Reference proteome</keyword>
<feature type="region of interest" description="Disordered" evidence="1">
    <location>
        <begin position="1"/>
        <end position="71"/>
    </location>
</feature>
<reference evidence="3" key="1">
    <citation type="submission" date="2016-11" db="EMBL/GenBank/DDBJ databases">
        <title>Dehalogenimonas formicexedens sp. nov., a chlorinated alkane respiring bacterium isolated from contaminated groundwater.</title>
        <authorList>
            <person name="Key T.A."/>
            <person name="Bowman K.S."/>
            <person name="Lee I."/>
            <person name="Chun J."/>
            <person name="Albuquerque L."/>
            <person name="da Costa M.S."/>
            <person name="Rainey F.A."/>
            <person name="Moe W.M."/>
        </authorList>
    </citation>
    <scope>NUCLEOTIDE SEQUENCE [LARGE SCALE GENOMIC DNA]</scope>
    <source>
        <strain evidence="3">NSZ-14</strain>
    </source>
</reference>
<dbReference type="AlphaFoldDB" id="A0A1P8F8S8"/>
<dbReference type="EMBL" id="CP018258">
    <property type="protein sequence ID" value="APV44881.1"/>
    <property type="molecule type" value="Genomic_DNA"/>
</dbReference>